<evidence type="ECO:0000313" key="5">
    <source>
        <dbReference type="Proteomes" id="UP001054889"/>
    </source>
</evidence>
<organism evidence="4 5">
    <name type="scientific">Eleusine coracana subsp. coracana</name>
    <dbReference type="NCBI Taxonomy" id="191504"/>
    <lineage>
        <taxon>Eukaryota</taxon>
        <taxon>Viridiplantae</taxon>
        <taxon>Streptophyta</taxon>
        <taxon>Embryophyta</taxon>
        <taxon>Tracheophyta</taxon>
        <taxon>Spermatophyta</taxon>
        <taxon>Magnoliopsida</taxon>
        <taxon>Liliopsida</taxon>
        <taxon>Poales</taxon>
        <taxon>Poaceae</taxon>
        <taxon>PACMAD clade</taxon>
        <taxon>Chloridoideae</taxon>
        <taxon>Cynodonteae</taxon>
        <taxon>Eleusininae</taxon>
        <taxon>Eleusine</taxon>
    </lineage>
</organism>
<dbReference type="GO" id="GO:0020037">
    <property type="term" value="F:heme binding"/>
    <property type="evidence" value="ECO:0007669"/>
    <property type="project" value="InterPro"/>
</dbReference>
<comment type="similarity">
    <text evidence="1">Belongs to the cytochrome P450 family.</text>
</comment>
<dbReference type="EMBL" id="BQKI01000010">
    <property type="protein sequence ID" value="GJN03729.1"/>
    <property type="molecule type" value="Genomic_DNA"/>
</dbReference>
<reference evidence="4" key="2">
    <citation type="submission" date="2021-12" db="EMBL/GenBank/DDBJ databases">
        <title>Resequencing data analysis of finger millet.</title>
        <authorList>
            <person name="Hatakeyama M."/>
            <person name="Aluri S."/>
            <person name="Balachadran M.T."/>
            <person name="Sivarajan S.R."/>
            <person name="Poveda L."/>
            <person name="Shimizu-Inatsugi R."/>
            <person name="Schlapbach R."/>
            <person name="Sreeman S.M."/>
            <person name="Shimizu K.K."/>
        </authorList>
    </citation>
    <scope>NUCLEOTIDE SEQUENCE</scope>
</reference>
<dbReference type="PRINTS" id="PR00465">
    <property type="entry name" value="EP450IV"/>
</dbReference>
<dbReference type="AlphaFoldDB" id="A0AAV5CZD0"/>
<dbReference type="GO" id="GO:0004497">
    <property type="term" value="F:monooxygenase activity"/>
    <property type="evidence" value="ECO:0007669"/>
    <property type="project" value="InterPro"/>
</dbReference>
<dbReference type="PANTHER" id="PTHR47950:SF48">
    <property type="entry name" value="CYTOCHROME P450 FAMILY PROTEIN, EXPRESSED"/>
    <property type="match status" value="1"/>
</dbReference>
<dbReference type="InterPro" id="IPR001128">
    <property type="entry name" value="Cyt_P450"/>
</dbReference>
<dbReference type="InterPro" id="IPR036396">
    <property type="entry name" value="Cyt_P450_sf"/>
</dbReference>
<dbReference type="Proteomes" id="UP001054889">
    <property type="component" value="Unassembled WGS sequence"/>
</dbReference>
<proteinExistence type="inferred from homology"/>
<evidence type="ECO:0000256" key="3">
    <source>
        <dbReference type="ARBA" id="ARBA00023004"/>
    </source>
</evidence>
<accession>A0AAV5CZD0</accession>
<dbReference type="GO" id="GO:0016705">
    <property type="term" value="F:oxidoreductase activity, acting on paired donors, with incorporation or reduction of molecular oxygen"/>
    <property type="evidence" value="ECO:0007669"/>
    <property type="project" value="InterPro"/>
</dbReference>
<evidence type="ECO:0000313" key="4">
    <source>
        <dbReference type="EMBL" id="GJN03729.1"/>
    </source>
</evidence>
<comment type="caution">
    <text evidence="4">The sequence shown here is derived from an EMBL/GenBank/DDBJ whole genome shotgun (WGS) entry which is preliminary data.</text>
</comment>
<evidence type="ECO:0000256" key="2">
    <source>
        <dbReference type="ARBA" id="ARBA00022723"/>
    </source>
</evidence>
<reference evidence="4" key="1">
    <citation type="journal article" date="2018" name="DNA Res.">
        <title>Multiple hybrid de novo genome assembly of finger millet, an orphan allotetraploid crop.</title>
        <authorList>
            <person name="Hatakeyama M."/>
            <person name="Aluri S."/>
            <person name="Balachadran M.T."/>
            <person name="Sivarajan S.R."/>
            <person name="Patrignani A."/>
            <person name="Gruter S."/>
            <person name="Poveda L."/>
            <person name="Shimizu-Inatsugi R."/>
            <person name="Baeten J."/>
            <person name="Francoijs K.J."/>
            <person name="Nataraja K.N."/>
            <person name="Reddy Y.A.N."/>
            <person name="Phadnis S."/>
            <person name="Ravikumar R.L."/>
            <person name="Schlapbach R."/>
            <person name="Sreeman S.M."/>
            <person name="Shimizu K.K."/>
        </authorList>
    </citation>
    <scope>NUCLEOTIDE SEQUENCE</scope>
</reference>
<sequence>MDALGGKEAIEEPDVASLPYLQSVVKEALRLHPVGPIMLPHQAVEDNLEIGGYAVPKGSTVIFNDWAIMRDPSVSERPDEFVPERWFLNGAAEIDFRGKDFEFIPFGSGRDVSWHADGGARRAMHAGIAAACV</sequence>
<evidence type="ECO:0000256" key="1">
    <source>
        <dbReference type="ARBA" id="ARBA00010617"/>
    </source>
</evidence>
<name>A0AAV5CZD0_ELECO</name>
<dbReference type="InterPro" id="IPR002403">
    <property type="entry name" value="Cyt_P450_E_grp-IV"/>
</dbReference>
<dbReference type="SUPFAM" id="SSF48264">
    <property type="entry name" value="Cytochrome P450"/>
    <property type="match status" value="1"/>
</dbReference>
<keyword evidence="5" id="KW-1185">Reference proteome</keyword>
<protein>
    <submittedName>
        <fullName evidence="4">Uncharacterized protein</fullName>
    </submittedName>
</protein>
<gene>
    <name evidence="4" type="primary">ga21205</name>
    <name evidence="4" type="ORF">PR202_ga21205</name>
</gene>
<dbReference type="Pfam" id="PF00067">
    <property type="entry name" value="p450"/>
    <property type="match status" value="1"/>
</dbReference>
<dbReference type="PANTHER" id="PTHR47950">
    <property type="entry name" value="CYTOCHROME P450, FAMILY 76, SUBFAMILY C, POLYPEPTIDE 5-RELATED"/>
    <property type="match status" value="1"/>
</dbReference>
<keyword evidence="2" id="KW-0479">Metal-binding</keyword>
<dbReference type="Gene3D" id="1.10.630.10">
    <property type="entry name" value="Cytochrome P450"/>
    <property type="match status" value="1"/>
</dbReference>
<dbReference type="GO" id="GO:0005506">
    <property type="term" value="F:iron ion binding"/>
    <property type="evidence" value="ECO:0007669"/>
    <property type="project" value="InterPro"/>
</dbReference>
<keyword evidence="3" id="KW-0408">Iron</keyword>